<evidence type="ECO:0000313" key="2">
    <source>
        <dbReference type="EMBL" id="QDV08863.1"/>
    </source>
</evidence>
<name>A0A518EXR5_9BACT</name>
<proteinExistence type="predicted"/>
<feature type="region of interest" description="Disordered" evidence="1">
    <location>
        <begin position="48"/>
        <end position="77"/>
    </location>
</feature>
<dbReference type="EMBL" id="CP036434">
    <property type="protein sequence ID" value="QDV08863.1"/>
    <property type="molecule type" value="Genomic_DNA"/>
</dbReference>
<keyword evidence="3" id="KW-1185">Reference proteome</keyword>
<dbReference type="AlphaFoldDB" id="A0A518EXR5"/>
<evidence type="ECO:0000313" key="3">
    <source>
        <dbReference type="Proteomes" id="UP000320390"/>
    </source>
</evidence>
<dbReference type="Proteomes" id="UP000320390">
    <property type="component" value="Chromosome"/>
</dbReference>
<accession>A0A518EXR5</accession>
<reference evidence="2 3" key="1">
    <citation type="submission" date="2019-02" db="EMBL/GenBank/DDBJ databases">
        <title>Deep-cultivation of Planctomycetes and their phenomic and genomic characterization uncovers novel biology.</title>
        <authorList>
            <person name="Wiegand S."/>
            <person name="Jogler M."/>
            <person name="Boedeker C."/>
            <person name="Pinto D."/>
            <person name="Vollmers J."/>
            <person name="Rivas-Marin E."/>
            <person name="Kohn T."/>
            <person name="Peeters S.H."/>
            <person name="Heuer A."/>
            <person name="Rast P."/>
            <person name="Oberbeckmann S."/>
            <person name="Bunk B."/>
            <person name="Jeske O."/>
            <person name="Meyerdierks A."/>
            <person name="Storesund J.E."/>
            <person name="Kallscheuer N."/>
            <person name="Luecker S."/>
            <person name="Lage O.M."/>
            <person name="Pohl T."/>
            <person name="Merkel B.J."/>
            <person name="Hornburger P."/>
            <person name="Mueller R.-W."/>
            <person name="Bruemmer F."/>
            <person name="Labrenz M."/>
            <person name="Spormann A.M."/>
            <person name="Op den Camp H."/>
            <person name="Overmann J."/>
            <person name="Amann R."/>
            <person name="Jetten M.S.M."/>
            <person name="Mascher T."/>
            <person name="Medema M.H."/>
            <person name="Devos D.P."/>
            <person name="Kaster A.-K."/>
            <person name="Ovreas L."/>
            <person name="Rohde M."/>
            <person name="Galperin M.Y."/>
            <person name="Jogler C."/>
        </authorList>
    </citation>
    <scope>NUCLEOTIDE SEQUENCE [LARGE SCALE GENOMIC DNA]</scope>
    <source>
        <strain evidence="2 3">Poly30</strain>
    </source>
</reference>
<gene>
    <name evidence="2" type="ORF">Poly30_44180</name>
</gene>
<evidence type="ECO:0000256" key="1">
    <source>
        <dbReference type="SAM" id="MobiDB-lite"/>
    </source>
</evidence>
<protein>
    <submittedName>
        <fullName evidence="2">Uncharacterized protein</fullName>
    </submittedName>
</protein>
<organism evidence="2 3">
    <name type="scientific">Saltatorellus ferox</name>
    <dbReference type="NCBI Taxonomy" id="2528018"/>
    <lineage>
        <taxon>Bacteria</taxon>
        <taxon>Pseudomonadati</taxon>
        <taxon>Planctomycetota</taxon>
        <taxon>Planctomycetia</taxon>
        <taxon>Planctomycetia incertae sedis</taxon>
        <taxon>Saltatorellus</taxon>
    </lineage>
</organism>
<sequence length="77" mass="8418">MVRRGIALGGTEPGGIVAVPNPTQWRYRQVRTGVSVLVENLVRGCSDTDESNGITMDERLRAQEPSSTFLTPRARCS</sequence>